<evidence type="ECO:0000313" key="8">
    <source>
        <dbReference type="Proteomes" id="UP000198937"/>
    </source>
</evidence>
<dbReference type="Pfam" id="PF00701">
    <property type="entry name" value="DHDPS"/>
    <property type="match status" value="1"/>
</dbReference>
<dbReference type="STRING" id="683228.GA0070617_4568"/>
<evidence type="ECO:0000256" key="3">
    <source>
        <dbReference type="ARBA" id="ARBA00023270"/>
    </source>
</evidence>
<dbReference type="PIRSF" id="PIRSF001365">
    <property type="entry name" value="DHDPS"/>
    <property type="match status" value="1"/>
</dbReference>
<dbReference type="PANTHER" id="PTHR12128:SF66">
    <property type="entry name" value="4-HYDROXY-2-OXOGLUTARATE ALDOLASE, MITOCHONDRIAL"/>
    <property type="match status" value="1"/>
</dbReference>
<dbReference type="RefSeq" id="WP_139135741.1">
    <property type="nucleotide sequence ID" value="NZ_BMMJ01000008.1"/>
</dbReference>
<protein>
    <submittedName>
        <fullName evidence="7">4-hydroxy-tetrahydrodipicolinate synthase</fullName>
    </submittedName>
</protein>
<accession>A0A1C6V3Z2</accession>
<reference evidence="7 8" key="1">
    <citation type="submission" date="2016-06" db="EMBL/GenBank/DDBJ databases">
        <authorList>
            <person name="Kjaerup R.B."/>
            <person name="Dalgaard T.S."/>
            <person name="Juul-Madsen H.R."/>
        </authorList>
    </citation>
    <scope>NUCLEOTIDE SEQUENCE [LARGE SCALE GENOMIC DNA]</scope>
    <source>
        <strain evidence="7 8">DSM 45577</strain>
    </source>
</reference>
<evidence type="ECO:0000256" key="2">
    <source>
        <dbReference type="ARBA" id="ARBA00023239"/>
    </source>
</evidence>
<keyword evidence="3" id="KW-0704">Schiff base</keyword>
<evidence type="ECO:0000256" key="5">
    <source>
        <dbReference type="PIRSR" id="PIRSR001365-1"/>
    </source>
</evidence>
<dbReference type="Proteomes" id="UP000198937">
    <property type="component" value="Unassembled WGS sequence"/>
</dbReference>
<evidence type="ECO:0000256" key="6">
    <source>
        <dbReference type="PIRSR" id="PIRSR001365-2"/>
    </source>
</evidence>
<evidence type="ECO:0000256" key="1">
    <source>
        <dbReference type="ARBA" id="ARBA00007592"/>
    </source>
</evidence>
<dbReference type="PROSITE" id="PS00665">
    <property type="entry name" value="DHDPS_1"/>
    <property type="match status" value="1"/>
</dbReference>
<organism evidence="7 8">
    <name type="scientific">Micromonospora yangpuensis</name>
    <dbReference type="NCBI Taxonomy" id="683228"/>
    <lineage>
        <taxon>Bacteria</taxon>
        <taxon>Bacillati</taxon>
        <taxon>Actinomycetota</taxon>
        <taxon>Actinomycetes</taxon>
        <taxon>Micromonosporales</taxon>
        <taxon>Micromonosporaceae</taxon>
        <taxon>Micromonospora</taxon>
    </lineage>
</organism>
<dbReference type="AlphaFoldDB" id="A0A1C6V3Z2"/>
<dbReference type="InterPro" id="IPR020624">
    <property type="entry name" value="Schiff_base-form_aldolases_CS"/>
</dbReference>
<sequence length="292" mass="30072">MTARPVANLISAVPTLFDTAGEVDLAATRAAYEQLAEQPLDGVFVAGTTGEFTTLSDTERLAVCATAAEAFGPQRTYWHVGHASTRQAERLTRAAVDRGAARFAALTPHYFPATESALLDYYETVVTAAAGVPVFGYLFAARTTTVVSPALLARLVDTGLAGVKLSGVASAELTGYLGALADRDVPVYSGADSEFVEVVGLGGAGVVSGVSSALPAPFLALRDALRGGDPTAVAAARDRSLQAVAATRQGNLAHLKAVLEVRGLPASGLRAPLDPISPADRRALEADIADLL</sequence>
<dbReference type="SMART" id="SM01130">
    <property type="entry name" value="DHDPS"/>
    <property type="match status" value="1"/>
</dbReference>
<feature type="binding site" evidence="6">
    <location>
        <position position="49"/>
    </location>
    <ligand>
        <name>pyruvate</name>
        <dbReference type="ChEBI" id="CHEBI:15361"/>
    </ligand>
</feature>
<feature type="active site" description="Schiff-base intermediate with substrate" evidence="5">
    <location>
        <position position="164"/>
    </location>
</feature>
<dbReference type="InterPro" id="IPR013785">
    <property type="entry name" value="Aldolase_TIM"/>
</dbReference>
<evidence type="ECO:0000256" key="4">
    <source>
        <dbReference type="PIRNR" id="PIRNR001365"/>
    </source>
</evidence>
<dbReference type="Gene3D" id="3.20.20.70">
    <property type="entry name" value="Aldolase class I"/>
    <property type="match status" value="1"/>
</dbReference>
<feature type="active site" description="Proton donor/acceptor" evidence="5">
    <location>
        <position position="137"/>
    </location>
</feature>
<comment type="similarity">
    <text evidence="1 4">Belongs to the DapA family.</text>
</comment>
<dbReference type="PANTHER" id="PTHR12128">
    <property type="entry name" value="DIHYDRODIPICOLINATE SYNTHASE"/>
    <property type="match status" value="1"/>
</dbReference>
<gene>
    <name evidence="7" type="ORF">GA0070617_4568</name>
</gene>
<dbReference type="CDD" id="cd00408">
    <property type="entry name" value="DHDPS-like"/>
    <property type="match status" value="1"/>
</dbReference>
<dbReference type="PRINTS" id="PR00146">
    <property type="entry name" value="DHPICSNTHASE"/>
</dbReference>
<feature type="binding site" evidence="6">
    <location>
        <position position="207"/>
    </location>
    <ligand>
        <name>pyruvate</name>
        <dbReference type="ChEBI" id="CHEBI:15361"/>
    </ligand>
</feature>
<dbReference type="GO" id="GO:0008840">
    <property type="term" value="F:4-hydroxy-tetrahydrodipicolinate synthase activity"/>
    <property type="evidence" value="ECO:0007669"/>
    <property type="project" value="TreeGrafter"/>
</dbReference>
<dbReference type="InterPro" id="IPR002220">
    <property type="entry name" value="DapA-like"/>
</dbReference>
<name>A0A1C6V3Z2_9ACTN</name>
<dbReference type="SUPFAM" id="SSF51569">
    <property type="entry name" value="Aldolase"/>
    <property type="match status" value="1"/>
</dbReference>
<proteinExistence type="inferred from homology"/>
<evidence type="ECO:0000313" key="7">
    <source>
        <dbReference type="EMBL" id="SCL61099.1"/>
    </source>
</evidence>
<keyword evidence="2 4" id="KW-0456">Lyase</keyword>
<dbReference type="EMBL" id="FMIA01000002">
    <property type="protein sequence ID" value="SCL61099.1"/>
    <property type="molecule type" value="Genomic_DNA"/>
</dbReference>
<keyword evidence="8" id="KW-1185">Reference proteome</keyword>
<dbReference type="OrthoDB" id="3175637at2"/>